<dbReference type="EMBL" id="CM008978">
    <property type="protein sequence ID" value="PNW70822.1"/>
    <property type="molecule type" value="Genomic_DNA"/>
</dbReference>
<feature type="compositionally biased region" description="Polar residues" evidence="1">
    <location>
        <begin position="38"/>
        <end position="58"/>
    </location>
</feature>
<feature type="compositionally biased region" description="Basic residues" evidence="1">
    <location>
        <begin position="103"/>
        <end position="113"/>
    </location>
</feature>
<keyword evidence="3" id="KW-1185">Reference proteome</keyword>
<evidence type="ECO:0000256" key="1">
    <source>
        <dbReference type="SAM" id="MobiDB-lite"/>
    </source>
</evidence>
<dbReference type="OrthoDB" id="530736at2759"/>
<dbReference type="GeneID" id="66057122"/>
<dbReference type="InParanoid" id="A0A2K3CRB6"/>
<feature type="region of interest" description="Disordered" evidence="1">
    <location>
        <begin position="94"/>
        <end position="113"/>
    </location>
</feature>
<dbReference type="AlphaFoldDB" id="A0A2K3CRB6"/>
<proteinExistence type="predicted"/>
<dbReference type="KEGG" id="cre:CHLRE_17g734821v5"/>
<dbReference type="RefSeq" id="XP_042914981.1">
    <property type="nucleotide sequence ID" value="XM_043072522.1"/>
</dbReference>
<dbReference type="Gramene" id="PNW70822">
    <property type="protein sequence ID" value="PNW70822"/>
    <property type="gene ID" value="CHLRE_17g734821v5"/>
</dbReference>
<name>A0A2K3CRB6_CHLRE</name>
<sequence>MDSIKIGHRVEEAMTGAQHSVQQTGDQIKEATMGGQHGTESAATKAQHSVKEATQSTGHCADETAEKAKPHSPDLYSLWSAILSATAARNGYSRLSGAAGRAVWRRRRRRQQP</sequence>
<gene>
    <name evidence="2" type="ORF">CHLRE_17g734821v5</name>
</gene>
<protein>
    <submittedName>
        <fullName evidence="2">Uncharacterized protein</fullName>
    </submittedName>
</protein>
<evidence type="ECO:0000313" key="2">
    <source>
        <dbReference type="EMBL" id="PNW70822.1"/>
    </source>
</evidence>
<dbReference type="Proteomes" id="UP000006906">
    <property type="component" value="Chromosome 17"/>
</dbReference>
<feature type="region of interest" description="Disordered" evidence="1">
    <location>
        <begin position="32"/>
        <end position="71"/>
    </location>
</feature>
<organism evidence="2 3">
    <name type="scientific">Chlamydomonas reinhardtii</name>
    <name type="common">Chlamydomonas smithii</name>
    <dbReference type="NCBI Taxonomy" id="3055"/>
    <lineage>
        <taxon>Eukaryota</taxon>
        <taxon>Viridiplantae</taxon>
        <taxon>Chlorophyta</taxon>
        <taxon>core chlorophytes</taxon>
        <taxon>Chlorophyceae</taxon>
        <taxon>CS clade</taxon>
        <taxon>Chlamydomonadales</taxon>
        <taxon>Chlamydomonadaceae</taxon>
        <taxon>Chlamydomonas</taxon>
    </lineage>
</organism>
<accession>A0A2K3CRB6</accession>
<evidence type="ECO:0000313" key="3">
    <source>
        <dbReference type="Proteomes" id="UP000006906"/>
    </source>
</evidence>
<reference evidence="2 3" key="1">
    <citation type="journal article" date="2007" name="Science">
        <title>The Chlamydomonas genome reveals the evolution of key animal and plant functions.</title>
        <authorList>
            <person name="Merchant S.S."/>
            <person name="Prochnik S.E."/>
            <person name="Vallon O."/>
            <person name="Harris E.H."/>
            <person name="Karpowicz S.J."/>
            <person name="Witman G.B."/>
            <person name="Terry A."/>
            <person name="Salamov A."/>
            <person name="Fritz-Laylin L.K."/>
            <person name="Marechal-Drouard L."/>
            <person name="Marshall W.F."/>
            <person name="Qu L.H."/>
            <person name="Nelson D.R."/>
            <person name="Sanderfoot A.A."/>
            <person name="Spalding M.H."/>
            <person name="Kapitonov V.V."/>
            <person name="Ren Q."/>
            <person name="Ferris P."/>
            <person name="Lindquist E."/>
            <person name="Shapiro H."/>
            <person name="Lucas S.M."/>
            <person name="Grimwood J."/>
            <person name="Schmutz J."/>
            <person name="Cardol P."/>
            <person name="Cerutti H."/>
            <person name="Chanfreau G."/>
            <person name="Chen C.L."/>
            <person name="Cognat V."/>
            <person name="Croft M.T."/>
            <person name="Dent R."/>
            <person name="Dutcher S."/>
            <person name="Fernandez E."/>
            <person name="Fukuzawa H."/>
            <person name="Gonzalez-Ballester D."/>
            <person name="Gonzalez-Halphen D."/>
            <person name="Hallmann A."/>
            <person name="Hanikenne M."/>
            <person name="Hippler M."/>
            <person name="Inwood W."/>
            <person name="Jabbari K."/>
            <person name="Kalanon M."/>
            <person name="Kuras R."/>
            <person name="Lefebvre P.A."/>
            <person name="Lemaire S.D."/>
            <person name="Lobanov A.V."/>
            <person name="Lohr M."/>
            <person name="Manuell A."/>
            <person name="Meier I."/>
            <person name="Mets L."/>
            <person name="Mittag M."/>
            <person name="Mittelmeier T."/>
            <person name="Moroney J.V."/>
            <person name="Moseley J."/>
            <person name="Napoli C."/>
            <person name="Nedelcu A.M."/>
            <person name="Niyogi K."/>
            <person name="Novoselov S.V."/>
            <person name="Paulsen I.T."/>
            <person name="Pazour G."/>
            <person name="Purton S."/>
            <person name="Ral J.P."/>
            <person name="Riano-Pachon D.M."/>
            <person name="Riekhof W."/>
            <person name="Rymarquis L."/>
            <person name="Schroda M."/>
            <person name="Stern D."/>
            <person name="Umen J."/>
            <person name="Willows R."/>
            <person name="Wilson N."/>
            <person name="Zimmer S.L."/>
            <person name="Allmer J."/>
            <person name="Balk J."/>
            <person name="Bisova K."/>
            <person name="Chen C.J."/>
            <person name="Elias M."/>
            <person name="Gendler K."/>
            <person name="Hauser C."/>
            <person name="Lamb M.R."/>
            <person name="Ledford H."/>
            <person name="Long J.C."/>
            <person name="Minagawa J."/>
            <person name="Page M.D."/>
            <person name="Pan J."/>
            <person name="Pootakham W."/>
            <person name="Roje S."/>
            <person name="Rose A."/>
            <person name="Stahlberg E."/>
            <person name="Terauchi A.M."/>
            <person name="Yang P."/>
            <person name="Ball S."/>
            <person name="Bowler C."/>
            <person name="Dieckmann C.L."/>
            <person name="Gladyshev V.N."/>
            <person name="Green P."/>
            <person name="Jorgensen R."/>
            <person name="Mayfield S."/>
            <person name="Mueller-Roeber B."/>
            <person name="Rajamani S."/>
            <person name="Sayre R.T."/>
            <person name="Brokstein P."/>
            <person name="Dubchak I."/>
            <person name="Goodstein D."/>
            <person name="Hornick L."/>
            <person name="Huang Y.W."/>
            <person name="Jhaveri J."/>
            <person name="Luo Y."/>
            <person name="Martinez D."/>
            <person name="Ngau W.C."/>
            <person name="Otillar B."/>
            <person name="Poliakov A."/>
            <person name="Porter A."/>
            <person name="Szajkowski L."/>
            <person name="Werner G."/>
            <person name="Zhou K."/>
            <person name="Grigoriev I.V."/>
            <person name="Rokhsar D.S."/>
            <person name="Grossman A.R."/>
        </authorList>
    </citation>
    <scope>NUCLEOTIDE SEQUENCE [LARGE SCALE GENOMIC DNA]</scope>
    <source>
        <strain evidence="3">CC-503</strain>
    </source>
</reference>
<feature type="compositionally biased region" description="Basic and acidic residues" evidence="1">
    <location>
        <begin position="60"/>
        <end position="71"/>
    </location>
</feature>